<dbReference type="EMBL" id="ODYU01005273">
    <property type="protein sequence ID" value="SOQ45966.1"/>
    <property type="molecule type" value="Genomic_DNA"/>
</dbReference>
<dbReference type="PANTHER" id="PTHR24292:SF54">
    <property type="entry name" value="CYP9F3-RELATED"/>
    <property type="match status" value="1"/>
</dbReference>
<keyword evidence="8" id="KW-0256">Endoplasmic reticulum</keyword>
<dbReference type="EC" id="1.14.14.1" evidence="5"/>
<keyword evidence="7" id="KW-0479">Metal-binding</keyword>
<dbReference type="GO" id="GO:0020037">
    <property type="term" value="F:heme binding"/>
    <property type="evidence" value="ECO:0007669"/>
    <property type="project" value="InterPro"/>
</dbReference>
<dbReference type="InterPro" id="IPR001128">
    <property type="entry name" value="Cyt_P450"/>
</dbReference>
<accession>A0A2H1VZ42</accession>
<evidence type="ECO:0000256" key="12">
    <source>
        <dbReference type="ARBA" id="ARBA00023033"/>
    </source>
</evidence>
<evidence type="ECO:0000256" key="2">
    <source>
        <dbReference type="ARBA" id="ARBA00004174"/>
    </source>
</evidence>
<evidence type="ECO:0000256" key="5">
    <source>
        <dbReference type="ARBA" id="ARBA00012109"/>
    </source>
</evidence>
<evidence type="ECO:0000256" key="9">
    <source>
        <dbReference type="ARBA" id="ARBA00022848"/>
    </source>
</evidence>
<proteinExistence type="inferred from homology"/>
<comment type="similarity">
    <text evidence="4">Belongs to the cytochrome P450 family.</text>
</comment>
<evidence type="ECO:0000256" key="7">
    <source>
        <dbReference type="ARBA" id="ARBA00022723"/>
    </source>
</evidence>
<comment type="catalytic activity">
    <reaction evidence="14">
        <text>an organic molecule + reduced [NADPH--hemoprotein reductase] + O2 = an alcohol + oxidized [NADPH--hemoprotein reductase] + H2O + H(+)</text>
        <dbReference type="Rhea" id="RHEA:17149"/>
        <dbReference type="Rhea" id="RHEA-COMP:11964"/>
        <dbReference type="Rhea" id="RHEA-COMP:11965"/>
        <dbReference type="ChEBI" id="CHEBI:15377"/>
        <dbReference type="ChEBI" id="CHEBI:15378"/>
        <dbReference type="ChEBI" id="CHEBI:15379"/>
        <dbReference type="ChEBI" id="CHEBI:30879"/>
        <dbReference type="ChEBI" id="CHEBI:57618"/>
        <dbReference type="ChEBI" id="CHEBI:58210"/>
        <dbReference type="ChEBI" id="CHEBI:142491"/>
        <dbReference type="EC" id="1.14.14.1"/>
    </reaction>
</comment>
<dbReference type="Gene3D" id="1.10.630.10">
    <property type="entry name" value="Cytochrome P450"/>
    <property type="match status" value="1"/>
</dbReference>
<sequence length="224" mass="25151">MEGHALHTESSVHKLQDATNVAFHGGGRRSDDADASSRNQKIQDGSVTVDCKDLTTRYANDVIATCAFGLKVDSQTDKNNSFYLLGKESSDFGFRKMMTFLIVANAPVLMLQLLKLDFLSESCKQGFKKIVLNTMQTREMKNIIRPDMIHLLMEAKKGKLTHDDTKSNDVAAGFATVEESAVGKKTIDRQYGLMKISSLKQFCSSLLDLKLFQRQWCFYSTSWL</sequence>
<keyword evidence="13" id="KW-0472">Membrane</keyword>
<reference evidence="15" key="1">
    <citation type="submission" date="2016-07" db="EMBL/GenBank/DDBJ databases">
        <authorList>
            <person name="Bretaudeau A."/>
        </authorList>
    </citation>
    <scope>NUCLEOTIDE SEQUENCE</scope>
    <source>
        <strain evidence="15">Rice</strain>
        <tissue evidence="15">Whole body</tissue>
    </source>
</reference>
<dbReference type="GO" id="GO:0016712">
    <property type="term" value="F:oxidoreductase activity, acting on paired donors, with incorporation or reduction of molecular oxygen, reduced flavin or flavoprotein as one donor, and incorporation of one atom of oxygen"/>
    <property type="evidence" value="ECO:0007669"/>
    <property type="project" value="UniProtKB-EC"/>
</dbReference>
<dbReference type="Pfam" id="PF00067">
    <property type="entry name" value="p450"/>
    <property type="match status" value="1"/>
</dbReference>
<dbReference type="SUPFAM" id="SSF48264">
    <property type="entry name" value="Cytochrome P450"/>
    <property type="match status" value="1"/>
</dbReference>
<evidence type="ECO:0000256" key="3">
    <source>
        <dbReference type="ARBA" id="ARBA00004406"/>
    </source>
</evidence>
<evidence type="ECO:0000256" key="13">
    <source>
        <dbReference type="ARBA" id="ARBA00023136"/>
    </source>
</evidence>
<dbReference type="GO" id="GO:0005506">
    <property type="term" value="F:iron ion binding"/>
    <property type="evidence" value="ECO:0007669"/>
    <property type="project" value="InterPro"/>
</dbReference>
<organism evidence="15">
    <name type="scientific">Spodoptera frugiperda</name>
    <name type="common">Fall armyworm</name>
    <dbReference type="NCBI Taxonomy" id="7108"/>
    <lineage>
        <taxon>Eukaryota</taxon>
        <taxon>Metazoa</taxon>
        <taxon>Ecdysozoa</taxon>
        <taxon>Arthropoda</taxon>
        <taxon>Hexapoda</taxon>
        <taxon>Insecta</taxon>
        <taxon>Pterygota</taxon>
        <taxon>Neoptera</taxon>
        <taxon>Endopterygota</taxon>
        <taxon>Lepidoptera</taxon>
        <taxon>Glossata</taxon>
        <taxon>Ditrysia</taxon>
        <taxon>Noctuoidea</taxon>
        <taxon>Noctuidae</taxon>
        <taxon>Amphipyrinae</taxon>
        <taxon>Spodoptera</taxon>
    </lineage>
</organism>
<keyword evidence="10" id="KW-0560">Oxidoreductase</keyword>
<dbReference type="GO" id="GO:0005789">
    <property type="term" value="C:endoplasmic reticulum membrane"/>
    <property type="evidence" value="ECO:0007669"/>
    <property type="project" value="UniProtKB-SubCell"/>
</dbReference>
<comment type="subcellular location">
    <subcellularLocation>
        <location evidence="3">Endoplasmic reticulum membrane</location>
        <topology evidence="3">Peripheral membrane protein</topology>
    </subcellularLocation>
    <subcellularLocation>
        <location evidence="2">Microsome membrane</location>
        <topology evidence="2">Peripheral membrane protein</topology>
    </subcellularLocation>
</comment>
<dbReference type="AlphaFoldDB" id="A0A2H1VZ42"/>
<evidence type="ECO:0000313" key="15">
    <source>
        <dbReference type="EMBL" id="SOQ45966.1"/>
    </source>
</evidence>
<keyword evidence="11" id="KW-0408">Iron</keyword>
<keyword evidence="12" id="KW-0503">Monooxygenase</keyword>
<keyword evidence="9" id="KW-0492">Microsome</keyword>
<protein>
    <recommendedName>
        <fullName evidence="5">unspecific monooxygenase</fullName>
        <ecNumber evidence="5">1.14.14.1</ecNumber>
    </recommendedName>
</protein>
<evidence type="ECO:0000256" key="14">
    <source>
        <dbReference type="ARBA" id="ARBA00047827"/>
    </source>
</evidence>
<comment type="cofactor">
    <cofactor evidence="1">
        <name>heme</name>
        <dbReference type="ChEBI" id="CHEBI:30413"/>
    </cofactor>
</comment>
<dbReference type="PANTHER" id="PTHR24292">
    <property type="entry name" value="CYTOCHROME P450"/>
    <property type="match status" value="1"/>
</dbReference>
<name>A0A2H1VZ42_SPOFR</name>
<evidence type="ECO:0000256" key="4">
    <source>
        <dbReference type="ARBA" id="ARBA00010617"/>
    </source>
</evidence>
<evidence type="ECO:0000256" key="1">
    <source>
        <dbReference type="ARBA" id="ARBA00001971"/>
    </source>
</evidence>
<dbReference type="InterPro" id="IPR036396">
    <property type="entry name" value="Cyt_P450_sf"/>
</dbReference>
<keyword evidence="6" id="KW-0349">Heme</keyword>
<evidence type="ECO:0000256" key="11">
    <source>
        <dbReference type="ARBA" id="ARBA00023004"/>
    </source>
</evidence>
<evidence type="ECO:0000256" key="6">
    <source>
        <dbReference type="ARBA" id="ARBA00022617"/>
    </source>
</evidence>
<evidence type="ECO:0000256" key="10">
    <source>
        <dbReference type="ARBA" id="ARBA00023002"/>
    </source>
</evidence>
<evidence type="ECO:0000256" key="8">
    <source>
        <dbReference type="ARBA" id="ARBA00022824"/>
    </source>
</evidence>
<gene>
    <name evidence="15" type="primary">SFRICE041988.2</name>
    <name evidence="15" type="ORF">SFRICE_041988.2</name>
</gene>
<dbReference type="InterPro" id="IPR050476">
    <property type="entry name" value="Insect_CytP450_Detox"/>
</dbReference>